<dbReference type="EMBL" id="JACIBS010000001">
    <property type="protein sequence ID" value="MBB3664749.1"/>
    <property type="molecule type" value="Genomic_DNA"/>
</dbReference>
<evidence type="ECO:0000256" key="2">
    <source>
        <dbReference type="ARBA" id="ARBA00023002"/>
    </source>
</evidence>
<dbReference type="InterPro" id="IPR002347">
    <property type="entry name" value="SDR_fam"/>
</dbReference>
<evidence type="ECO:0000313" key="3">
    <source>
        <dbReference type="EMBL" id="MBB3664749.1"/>
    </source>
</evidence>
<dbReference type="SUPFAM" id="SSF51735">
    <property type="entry name" value="NAD(P)-binding Rossmann-fold domains"/>
    <property type="match status" value="1"/>
</dbReference>
<reference evidence="3 4" key="1">
    <citation type="submission" date="2020-08" db="EMBL/GenBank/DDBJ databases">
        <title>Sequencing the genomes of 1000 actinobacteria strains.</title>
        <authorList>
            <person name="Klenk H.-P."/>
        </authorList>
    </citation>
    <scope>NUCLEOTIDE SEQUENCE [LARGE SCALE GENOMIC DNA]</scope>
    <source>
        <strain evidence="3 4">DSM 45267</strain>
    </source>
</reference>
<dbReference type="PRINTS" id="PR00081">
    <property type="entry name" value="GDHRDH"/>
</dbReference>
<organism evidence="3 4">
    <name type="scientific">Prauserella sediminis</name>
    <dbReference type="NCBI Taxonomy" id="577680"/>
    <lineage>
        <taxon>Bacteria</taxon>
        <taxon>Bacillati</taxon>
        <taxon>Actinomycetota</taxon>
        <taxon>Actinomycetes</taxon>
        <taxon>Pseudonocardiales</taxon>
        <taxon>Pseudonocardiaceae</taxon>
        <taxon>Prauserella</taxon>
        <taxon>Prauserella salsuginis group</taxon>
    </lineage>
</organism>
<keyword evidence="4" id="KW-1185">Reference proteome</keyword>
<dbReference type="GO" id="GO:0016491">
    <property type="term" value="F:oxidoreductase activity"/>
    <property type="evidence" value="ECO:0007669"/>
    <property type="project" value="UniProtKB-KW"/>
</dbReference>
<gene>
    <name evidence="3" type="ORF">FB384_003653</name>
</gene>
<dbReference type="Proteomes" id="UP000564573">
    <property type="component" value="Unassembled WGS sequence"/>
</dbReference>
<dbReference type="Gene3D" id="3.40.50.720">
    <property type="entry name" value="NAD(P)-binding Rossmann-like Domain"/>
    <property type="match status" value="1"/>
</dbReference>
<keyword evidence="2" id="KW-0560">Oxidoreductase</keyword>
<protein>
    <submittedName>
        <fullName evidence="3">NAD(P)-dependent dehydrogenase (Short-subunit alcohol dehydrogenase family)</fullName>
    </submittedName>
</protein>
<dbReference type="Pfam" id="PF13561">
    <property type="entry name" value="adh_short_C2"/>
    <property type="match status" value="1"/>
</dbReference>
<evidence type="ECO:0000313" key="4">
    <source>
        <dbReference type="Proteomes" id="UP000564573"/>
    </source>
</evidence>
<sequence>MGVYAVTGAASGMGRAAVDNLRAAGHTVLGVDLRDADVVVDLAAPAGRRNAAEAVLEACAGRLDGAVLAAGLGPVRGREREIVEVNYFGVTELLRSWRPALAAGGGGRVVVLSSNSTTTTPLVPRRVVRALLAGDGAKAVRALRCHGPARAVMSYGGSKLAVSHWVRREAVTPEWAGSGIRLNALAPGAILTPLLEHQLADPSSARAVASFPVPAGGFGDPAQLADWIVFLLSDAADFMVGSVVFVDGGTDAYFRPEAWPRPVPLRGLLRYLRRMRSFRRP</sequence>
<dbReference type="InterPro" id="IPR036291">
    <property type="entry name" value="NAD(P)-bd_dom_sf"/>
</dbReference>
<comment type="caution">
    <text evidence="3">The sequence shown here is derived from an EMBL/GenBank/DDBJ whole genome shotgun (WGS) entry which is preliminary data.</text>
</comment>
<evidence type="ECO:0000256" key="1">
    <source>
        <dbReference type="ARBA" id="ARBA00006484"/>
    </source>
</evidence>
<comment type="similarity">
    <text evidence="1">Belongs to the short-chain dehydrogenases/reductases (SDR) family.</text>
</comment>
<dbReference type="PANTHER" id="PTHR24321:SF8">
    <property type="entry name" value="ESTRADIOL 17-BETA-DEHYDROGENASE 8-RELATED"/>
    <property type="match status" value="1"/>
</dbReference>
<dbReference type="RefSeq" id="WP_183784665.1">
    <property type="nucleotide sequence ID" value="NZ_JACIBS010000001.1"/>
</dbReference>
<dbReference type="Pfam" id="PF00106">
    <property type="entry name" value="adh_short"/>
    <property type="match status" value="1"/>
</dbReference>
<proteinExistence type="inferred from homology"/>
<accession>A0A839XRY7</accession>
<dbReference type="AlphaFoldDB" id="A0A839XRY7"/>
<dbReference type="PANTHER" id="PTHR24321">
    <property type="entry name" value="DEHYDROGENASES, SHORT CHAIN"/>
    <property type="match status" value="1"/>
</dbReference>
<name>A0A839XRY7_9PSEU</name>